<dbReference type="InterPro" id="IPR013094">
    <property type="entry name" value="AB_hydrolase_3"/>
</dbReference>
<reference evidence="2" key="1">
    <citation type="submission" date="2016-01" db="EMBL/GenBank/DDBJ databases">
        <authorList>
            <person name="Peeters C."/>
        </authorList>
    </citation>
    <scope>NUCLEOTIDE SEQUENCE [LARGE SCALE GENOMIC DNA]</scope>
    <source>
        <strain evidence="2">LMG 22937</strain>
    </source>
</reference>
<dbReference type="Proteomes" id="UP000054925">
    <property type="component" value="Unassembled WGS sequence"/>
</dbReference>
<dbReference type="GO" id="GO:0016787">
    <property type="term" value="F:hydrolase activity"/>
    <property type="evidence" value="ECO:0007669"/>
    <property type="project" value="UniProtKB-KW"/>
</dbReference>
<dbReference type="EMBL" id="FCOL02000176">
    <property type="protein sequence ID" value="SAL85521.1"/>
    <property type="molecule type" value="Genomic_DNA"/>
</dbReference>
<organism evidence="2 3">
    <name type="scientific">Caballeronia terrestris</name>
    <dbReference type="NCBI Taxonomy" id="1226301"/>
    <lineage>
        <taxon>Bacteria</taxon>
        <taxon>Pseudomonadati</taxon>
        <taxon>Pseudomonadota</taxon>
        <taxon>Betaproteobacteria</taxon>
        <taxon>Burkholderiales</taxon>
        <taxon>Burkholderiaceae</taxon>
        <taxon>Caballeronia</taxon>
    </lineage>
</organism>
<feature type="domain" description="Alpha/beta hydrolase fold-3" evidence="1">
    <location>
        <begin position="2"/>
        <end position="54"/>
    </location>
</feature>
<evidence type="ECO:0000313" key="3">
    <source>
        <dbReference type="Proteomes" id="UP000054925"/>
    </source>
</evidence>
<evidence type="ECO:0000313" key="2">
    <source>
        <dbReference type="EMBL" id="SAL85521.1"/>
    </source>
</evidence>
<evidence type="ECO:0000259" key="1">
    <source>
        <dbReference type="Pfam" id="PF07859"/>
    </source>
</evidence>
<name>A0A158KYP0_9BURK</name>
<accession>A0A158KYP0</accession>
<keyword evidence="2" id="KW-0378">Hydrolase</keyword>
<keyword evidence="3" id="KW-1185">Reference proteome</keyword>
<gene>
    <name evidence="2" type="ORF">AWB67_06964</name>
</gene>
<protein>
    <submittedName>
        <fullName evidence="2">Alpha/beta hydrolase</fullName>
    </submittedName>
</protein>
<sequence>MPLCAERFDGLADAFIGVAEFDPLRDHGRAYAAALRAAGGRVTDHFGAGLVHAALRAKGCSQVEAFYDALCRFLRDY</sequence>
<comment type="caution">
    <text evidence="2">The sequence shown here is derived from an EMBL/GenBank/DDBJ whole genome shotgun (WGS) entry which is preliminary data.</text>
</comment>
<dbReference type="SUPFAM" id="SSF53474">
    <property type="entry name" value="alpha/beta-Hydrolases"/>
    <property type="match status" value="1"/>
</dbReference>
<dbReference type="Pfam" id="PF07859">
    <property type="entry name" value="Abhydrolase_3"/>
    <property type="match status" value="1"/>
</dbReference>
<dbReference type="InterPro" id="IPR029058">
    <property type="entry name" value="AB_hydrolase_fold"/>
</dbReference>
<dbReference type="Gene3D" id="3.40.50.1820">
    <property type="entry name" value="alpha/beta hydrolase"/>
    <property type="match status" value="1"/>
</dbReference>
<proteinExistence type="predicted"/>
<dbReference type="AlphaFoldDB" id="A0A158KYP0"/>